<dbReference type="GO" id="GO:0006508">
    <property type="term" value="P:proteolysis"/>
    <property type="evidence" value="ECO:0007669"/>
    <property type="project" value="UniProtKB-KW"/>
</dbReference>
<dbReference type="CDD" id="cd14817">
    <property type="entry name" value="D-Ala-D-Ala_dipeptidase_VanX"/>
    <property type="match status" value="1"/>
</dbReference>
<evidence type="ECO:0000256" key="9">
    <source>
        <dbReference type="HAMAP-Rule" id="MF_01924"/>
    </source>
</evidence>
<sequence length="243" mass="28402">MRKISLFIFCSFVTITSFALPQGFVYLHDVAPDIIQDMRYATSNNFIGNSIPGYKKGVCIVTQQAAEQLKKAQKEIKAKGYSLKVYDCYRPQRAVNYFYQWSQKSADQRQKAAFYPREPKDQLFKRDYIALSSGHTRGSTVDLTLVKLNSPAKKQNSIPFTRCYDISPNYADDDSIDMGTRFDCLDRTAHIHYDHLSKSQKENRLLLQQLMIKNGFKPYLYEWWHYTLKKEPYPNTYFDFPVS</sequence>
<dbReference type="InterPro" id="IPR000755">
    <property type="entry name" value="A_A_dipeptidase"/>
</dbReference>
<keyword evidence="3 9" id="KW-0479">Metal-binding</keyword>
<keyword evidence="6 9" id="KW-0224">Dipeptidase</keyword>
<feature type="site" description="Transition state stabilizer" evidence="9">
    <location>
        <position position="90"/>
    </location>
</feature>
<dbReference type="HOGENOM" id="CLU_060744_0_1_6"/>
<dbReference type="Gene3D" id="3.30.1380.10">
    <property type="match status" value="1"/>
</dbReference>
<gene>
    <name evidence="12" type="primary">vanX</name>
    <name evidence="9" type="synonym">ddpX</name>
    <name evidence="12" type="ORF">LFA_2512</name>
</gene>
<comment type="similarity">
    <text evidence="9 10">Belongs to the peptidase M15D family.</text>
</comment>
<evidence type="ECO:0000313" key="13">
    <source>
        <dbReference type="Proteomes" id="UP000032430"/>
    </source>
</evidence>
<dbReference type="AlphaFoldDB" id="A0A098G5V2"/>
<dbReference type="GO" id="GO:0008237">
    <property type="term" value="F:metallopeptidase activity"/>
    <property type="evidence" value="ECO:0007669"/>
    <property type="project" value="UniProtKB-KW"/>
</dbReference>
<keyword evidence="7 9" id="KW-0482">Metalloprotease</keyword>
<dbReference type="GO" id="GO:0160237">
    <property type="term" value="F:D-Ala-D-Ala dipeptidase activity"/>
    <property type="evidence" value="ECO:0007669"/>
    <property type="project" value="UniProtKB-EC"/>
</dbReference>
<dbReference type="GO" id="GO:0071555">
    <property type="term" value="P:cell wall organization"/>
    <property type="evidence" value="ECO:0007669"/>
    <property type="project" value="UniProtKB-KW"/>
</dbReference>
<evidence type="ECO:0000256" key="2">
    <source>
        <dbReference type="ARBA" id="ARBA00022670"/>
    </source>
</evidence>
<feature type="binding site" evidence="9">
    <location>
        <position position="135"/>
    </location>
    <ligand>
        <name>Zn(2+)</name>
        <dbReference type="ChEBI" id="CHEBI:29105"/>
        <note>catalytic</note>
    </ligand>
</feature>
<name>A0A098G5V2_9GAMM</name>
<dbReference type="RefSeq" id="WP_045096299.1">
    <property type="nucleotide sequence ID" value="NZ_LN614827.1"/>
</dbReference>
<evidence type="ECO:0000256" key="5">
    <source>
        <dbReference type="ARBA" id="ARBA00022833"/>
    </source>
</evidence>
<feature type="active site" description="Proton donor/acceptor" evidence="9">
    <location>
        <position position="222"/>
    </location>
</feature>
<dbReference type="SUPFAM" id="SSF55166">
    <property type="entry name" value="Hedgehog/DD-peptidase"/>
    <property type="match status" value="1"/>
</dbReference>
<reference evidence="13" key="1">
    <citation type="submission" date="2014-09" db="EMBL/GenBank/DDBJ databases">
        <authorList>
            <person name="Gomez-Valero L."/>
        </authorList>
    </citation>
    <scope>NUCLEOTIDE SEQUENCE [LARGE SCALE GENOMIC DNA]</scope>
    <source>
        <strain evidence="13">ATCC700992</strain>
    </source>
</reference>
<comment type="cofactor">
    <cofactor evidence="9">
        <name>Zn(2+)</name>
        <dbReference type="ChEBI" id="CHEBI:29105"/>
    </cofactor>
    <text evidence="9">Binds 1 zinc ion per subunit.</text>
</comment>
<evidence type="ECO:0000256" key="7">
    <source>
        <dbReference type="ARBA" id="ARBA00023049"/>
    </source>
</evidence>
<feature type="signal peptide" evidence="11">
    <location>
        <begin position="1"/>
        <end position="19"/>
    </location>
</feature>
<dbReference type="Proteomes" id="UP000032430">
    <property type="component" value="Chromosome I"/>
</dbReference>
<accession>A0A098G5V2</accession>
<evidence type="ECO:0000313" key="12">
    <source>
        <dbReference type="EMBL" id="CEG57883.1"/>
    </source>
</evidence>
<evidence type="ECO:0000256" key="1">
    <source>
        <dbReference type="ARBA" id="ARBA00001362"/>
    </source>
</evidence>
<protein>
    <recommendedName>
        <fullName evidence="9 10">D-alanyl-D-alanine dipeptidase</fullName>
        <shortName evidence="9 10">D-Ala-D-Ala dipeptidase</shortName>
        <ecNumber evidence="9 10">3.4.13.22</ecNumber>
    </recommendedName>
</protein>
<keyword evidence="2 9" id="KW-0645">Protease</keyword>
<evidence type="ECO:0000256" key="4">
    <source>
        <dbReference type="ARBA" id="ARBA00022801"/>
    </source>
</evidence>
<organism evidence="12 13">
    <name type="scientific">Legionella fallonii LLAP-10</name>
    <dbReference type="NCBI Taxonomy" id="1212491"/>
    <lineage>
        <taxon>Bacteria</taxon>
        <taxon>Pseudomonadati</taxon>
        <taxon>Pseudomonadota</taxon>
        <taxon>Gammaproteobacteria</taxon>
        <taxon>Legionellales</taxon>
        <taxon>Legionellaceae</taxon>
        <taxon>Legionella</taxon>
    </lineage>
</organism>
<dbReference type="PIRSF" id="PIRSF026671">
    <property type="entry name" value="AA_dipeptidase"/>
    <property type="match status" value="1"/>
</dbReference>
<keyword evidence="4 9" id="KW-0378">Hydrolase</keyword>
<evidence type="ECO:0000256" key="8">
    <source>
        <dbReference type="ARBA" id="ARBA00023316"/>
    </source>
</evidence>
<dbReference type="Pfam" id="PF01427">
    <property type="entry name" value="Peptidase_M15"/>
    <property type="match status" value="2"/>
</dbReference>
<keyword evidence="11" id="KW-0732">Signal</keyword>
<feature type="chain" id="PRO_5001935392" description="D-alanyl-D-alanine dipeptidase" evidence="11">
    <location>
        <begin position="20"/>
        <end position="243"/>
    </location>
</feature>
<dbReference type="OrthoDB" id="9801430at2"/>
<dbReference type="EMBL" id="LN614827">
    <property type="protein sequence ID" value="CEG57883.1"/>
    <property type="molecule type" value="Genomic_DNA"/>
</dbReference>
<dbReference type="KEGG" id="lfa:LFA_2512"/>
<evidence type="ECO:0000256" key="10">
    <source>
        <dbReference type="PIRNR" id="PIRNR026671"/>
    </source>
</evidence>
<dbReference type="EC" id="3.4.13.22" evidence="9 10"/>
<dbReference type="HAMAP" id="MF_01924">
    <property type="entry name" value="A_A_dipeptidase"/>
    <property type="match status" value="1"/>
</dbReference>
<evidence type="ECO:0000256" key="11">
    <source>
        <dbReference type="SAM" id="SignalP"/>
    </source>
</evidence>
<feature type="binding site" evidence="9">
    <location>
        <position position="142"/>
    </location>
    <ligand>
        <name>Zn(2+)</name>
        <dbReference type="ChEBI" id="CHEBI:29105"/>
        <note>catalytic</note>
    </ligand>
</feature>
<dbReference type="PANTHER" id="PTHR43126:SF1">
    <property type="entry name" value="D-ALANYL-D-ALANINE DIPEPTIDASE"/>
    <property type="match status" value="1"/>
</dbReference>
<keyword evidence="13" id="KW-1185">Reference proteome</keyword>
<dbReference type="PANTHER" id="PTHR43126">
    <property type="entry name" value="D-ALANYL-D-ALANINE DIPEPTIDASE"/>
    <property type="match status" value="1"/>
</dbReference>
<proteinExistence type="inferred from homology"/>
<comment type="catalytic activity">
    <reaction evidence="1 9 10">
        <text>D-alanyl-D-alanine + H2O = 2 D-alanine</text>
        <dbReference type="Rhea" id="RHEA:20661"/>
        <dbReference type="ChEBI" id="CHEBI:15377"/>
        <dbReference type="ChEBI" id="CHEBI:57416"/>
        <dbReference type="ChEBI" id="CHEBI:57822"/>
        <dbReference type="EC" id="3.4.13.22"/>
    </reaction>
</comment>
<keyword evidence="8 10" id="KW-0961">Cell wall biogenesis/degradation</keyword>
<evidence type="ECO:0000256" key="6">
    <source>
        <dbReference type="ARBA" id="ARBA00022997"/>
    </source>
</evidence>
<comment type="function">
    <text evidence="9 10">Catalyzes hydrolysis of the D-alanyl-D-alanine dipeptide.</text>
</comment>
<dbReference type="STRING" id="1212491.LFA_2512"/>
<keyword evidence="5 9" id="KW-0862">Zinc</keyword>
<dbReference type="InterPro" id="IPR009045">
    <property type="entry name" value="Zn_M74/Hedgehog-like"/>
</dbReference>
<evidence type="ECO:0000256" key="3">
    <source>
        <dbReference type="ARBA" id="ARBA00022723"/>
    </source>
</evidence>
<dbReference type="GO" id="GO:0008270">
    <property type="term" value="F:zinc ion binding"/>
    <property type="evidence" value="ECO:0007669"/>
    <property type="project" value="UniProtKB-UniRule"/>
</dbReference>
<feature type="binding site" evidence="9">
    <location>
        <position position="225"/>
    </location>
    <ligand>
        <name>Zn(2+)</name>
        <dbReference type="ChEBI" id="CHEBI:29105"/>
        <note>catalytic</note>
    </ligand>
</feature>